<proteinExistence type="predicted"/>
<organism evidence="1">
    <name type="scientific">Anopheles sinensis</name>
    <name type="common">Mosquito</name>
    <dbReference type="NCBI Taxonomy" id="74873"/>
    <lineage>
        <taxon>Eukaryota</taxon>
        <taxon>Metazoa</taxon>
        <taxon>Ecdysozoa</taxon>
        <taxon>Arthropoda</taxon>
        <taxon>Hexapoda</taxon>
        <taxon>Insecta</taxon>
        <taxon>Pterygota</taxon>
        <taxon>Neoptera</taxon>
        <taxon>Endopterygota</taxon>
        <taxon>Diptera</taxon>
        <taxon>Nematocera</taxon>
        <taxon>Culicoidea</taxon>
        <taxon>Culicidae</taxon>
        <taxon>Anophelinae</taxon>
        <taxon>Anopheles</taxon>
    </lineage>
</organism>
<dbReference type="EMBL" id="ATLV01016351">
    <property type="status" value="NOT_ANNOTATED_CDS"/>
    <property type="molecule type" value="Genomic_DNA"/>
</dbReference>
<evidence type="ECO:0000313" key="3">
    <source>
        <dbReference type="Proteomes" id="UP000030765"/>
    </source>
</evidence>
<reference evidence="1 3" key="1">
    <citation type="journal article" date="2014" name="BMC Genomics">
        <title>Genome sequence of Anopheles sinensis provides insight into genetics basis of mosquito competence for malaria parasites.</title>
        <authorList>
            <person name="Zhou D."/>
            <person name="Zhang D."/>
            <person name="Ding G."/>
            <person name="Shi L."/>
            <person name="Hou Q."/>
            <person name="Ye Y."/>
            <person name="Xu Y."/>
            <person name="Zhou H."/>
            <person name="Xiong C."/>
            <person name="Li S."/>
            <person name="Yu J."/>
            <person name="Hong S."/>
            <person name="Yu X."/>
            <person name="Zou P."/>
            <person name="Chen C."/>
            <person name="Chang X."/>
            <person name="Wang W."/>
            <person name="Lv Y."/>
            <person name="Sun Y."/>
            <person name="Ma L."/>
            <person name="Shen B."/>
            <person name="Zhu C."/>
        </authorList>
    </citation>
    <scope>NUCLEOTIDE SEQUENCE [LARGE SCALE GENOMIC DNA]</scope>
</reference>
<gene>
    <name evidence="1" type="ORF">ZHAS_00008840</name>
</gene>
<sequence>MAEPSTDPSQFCTGQRENGRTRLVSLSRKVFAKRNAIRESLSSFGVKALAGRVG</sequence>
<evidence type="ECO:0000313" key="1">
    <source>
        <dbReference type="EMBL" id="KFB41251.1"/>
    </source>
</evidence>
<protein>
    <submittedName>
        <fullName evidence="1 2">Non-ribosomal peptide synthetase</fullName>
    </submittedName>
</protein>
<reference evidence="2" key="2">
    <citation type="submission" date="2020-05" db="UniProtKB">
        <authorList>
            <consortium name="EnsemblMetazoa"/>
        </authorList>
    </citation>
    <scope>IDENTIFICATION</scope>
</reference>
<dbReference type="EnsemblMetazoa" id="ASIC008840-RA">
    <property type="protein sequence ID" value="ASIC008840-PA"/>
    <property type="gene ID" value="ASIC008840"/>
</dbReference>
<name>A0A084VTF7_ANOSI</name>
<keyword evidence="3" id="KW-1185">Reference proteome</keyword>
<dbReference type="AlphaFoldDB" id="A0A084VTF7"/>
<dbReference type="VEuPathDB" id="VectorBase:ASIC008840"/>
<evidence type="ECO:0000313" key="2">
    <source>
        <dbReference type="EnsemblMetazoa" id="ASIC008840-PA"/>
    </source>
</evidence>
<dbReference type="EMBL" id="KE525079">
    <property type="protein sequence ID" value="KFB41251.1"/>
    <property type="molecule type" value="Genomic_DNA"/>
</dbReference>
<dbReference type="Proteomes" id="UP000030765">
    <property type="component" value="Unassembled WGS sequence"/>
</dbReference>
<accession>A0A084VTF7</accession>